<dbReference type="InterPro" id="IPR018422">
    <property type="entry name" value="Cation/H_exchanger_CPA1"/>
</dbReference>
<evidence type="ECO:0000256" key="6">
    <source>
        <dbReference type="ARBA" id="ARBA00023065"/>
    </source>
</evidence>
<dbReference type="EMBL" id="UYRT01078461">
    <property type="protein sequence ID" value="VDN18577.1"/>
    <property type="molecule type" value="Genomic_DNA"/>
</dbReference>
<dbReference type="Pfam" id="PF00999">
    <property type="entry name" value="Na_H_Exchanger"/>
    <property type="match status" value="1"/>
</dbReference>
<evidence type="ECO:0000256" key="5">
    <source>
        <dbReference type="ARBA" id="ARBA00023053"/>
    </source>
</evidence>
<dbReference type="PANTHER" id="PTHR10110">
    <property type="entry name" value="SODIUM/HYDROGEN EXCHANGER"/>
    <property type="match status" value="1"/>
</dbReference>
<evidence type="ECO:0000256" key="1">
    <source>
        <dbReference type="ARBA" id="ARBA00004141"/>
    </source>
</evidence>
<evidence type="ECO:0000256" key="3">
    <source>
        <dbReference type="ARBA" id="ARBA00022692"/>
    </source>
</evidence>
<evidence type="ECO:0000313" key="12">
    <source>
        <dbReference type="Proteomes" id="UP000271098"/>
    </source>
</evidence>
<dbReference type="OrthoDB" id="5868706at2759"/>
<name>A0A183DRE1_9BILA</name>
<keyword evidence="7 9" id="KW-0472">Membrane</keyword>
<keyword evidence="5" id="KW-0915">Sodium</keyword>
<reference evidence="11 12" key="2">
    <citation type="submission" date="2018-11" db="EMBL/GenBank/DDBJ databases">
        <authorList>
            <consortium name="Pathogen Informatics"/>
        </authorList>
    </citation>
    <scope>NUCLEOTIDE SEQUENCE [LARGE SCALE GENOMIC DNA]</scope>
</reference>
<dbReference type="InterPro" id="IPR006153">
    <property type="entry name" value="Cation/H_exchanger_TM"/>
</dbReference>
<evidence type="ECO:0000259" key="10">
    <source>
        <dbReference type="Pfam" id="PF00999"/>
    </source>
</evidence>
<accession>A0A183DRE1</accession>
<evidence type="ECO:0000256" key="8">
    <source>
        <dbReference type="ARBA" id="ARBA00023201"/>
    </source>
</evidence>
<evidence type="ECO:0000313" key="13">
    <source>
        <dbReference type="WBParaSite" id="GPUH_0001129501-mRNA-1"/>
    </source>
</evidence>
<evidence type="ECO:0000256" key="7">
    <source>
        <dbReference type="ARBA" id="ARBA00023136"/>
    </source>
</evidence>
<feature type="transmembrane region" description="Helical" evidence="9">
    <location>
        <begin position="35"/>
        <end position="65"/>
    </location>
</feature>
<dbReference type="GO" id="GO:0005886">
    <property type="term" value="C:plasma membrane"/>
    <property type="evidence" value="ECO:0007669"/>
    <property type="project" value="TreeGrafter"/>
</dbReference>
<proteinExistence type="predicted"/>
<evidence type="ECO:0000256" key="2">
    <source>
        <dbReference type="ARBA" id="ARBA00022448"/>
    </source>
</evidence>
<keyword evidence="2" id="KW-0813">Transport</keyword>
<organism evidence="13">
    <name type="scientific">Gongylonema pulchrum</name>
    <dbReference type="NCBI Taxonomy" id="637853"/>
    <lineage>
        <taxon>Eukaryota</taxon>
        <taxon>Metazoa</taxon>
        <taxon>Ecdysozoa</taxon>
        <taxon>Nematoda</taxon>
        <taxon>Chromadorea</taxon>
        <taxon>Rhabditida</taxon>
        <taxon>Spirurina</taxon>
        <taxon>Spiruromorpha</taxon>
        <taxon>Spiruroidea</taxon>
        <taxon>Gongylonematidae</taxon>
        <taxon>Gongylonema</taxon>
    </lineage>
</organism>
<evidence type="ECO:0000256" key="9">
    <source>
        <dbReference type="SAM" id="Phobius"/>
    </source>
</evidence>
<reference evidence="13" key="1">
    <citation type="submission" date="2016-06" db="UniProtKB">
        <authorList>
            <consortium name="WormBaseParasite"/>
        </authorList>
    </citation>
    <scope>IDENTIFICATION</scope>
</reference>
<dbReference type="PANTHER" id="PTHR10110:SF187">
    <property type="entry name" value="SODIUM_HYDROGEN EXCHANGER"/>
    <property type="match status" value="1"/>
</dbReference>
<keyword evidence="3 9" id="KW-0812">Transmembrane</keyword>
<dbReference type="WBParaSite" id="GPUH_0001129501-mRNA-1">
    <property type="protein sequence ID" value="GPUH_0001129501-mRNA-1"/>
    <property type="gene ID" value="GPUH_0001129501"/>
</dbReference>
<keyword evidence="6" id="KW-0406">Ion transport</keyword>
<dbReference type="AlphaFoldDB" id="A0A183DRE1"/>
<evidence type="ECO:0000313" key="11">
    <source>
        <dbReference type="EMBL" id="VDN18577.1"/>
    </source>
</evidence>
<dbReference type="GO" id="GO:0055037">
    <property type="term" value="C:recycling endosome"/>
    <property type="evidence" value="ECO:0007669"/>
    <property type="project" value="TreeGrafter"/>
</dbReference>
<gene>
    <name evidence="11" type="ORF">GPUH_LOCUS11282</name>
</gene>
<keyword evidence="4 9" id="KW-1133">Transmembrane helix</keyword>
<dbReference type="Proteomes" id="UP000271098">
    <property type="component" value="Unassembled WGS sequence"/>
</dbReference>
<keyword evidence="8" id="KW-0739">Sodium transport</keyword>
<keyword evidence="12" id="KW-1185">Reference proteome</keyword>
<feature type="transmembrane region" description="Helical" evidence="9">
    <location>
        <begin position="86"/>
        <end position="113"/>
    </location>
</feature>
<evidence type="ECO:0000256" key="4">
    <source>
        <dbReference type="ARBA" id="ARBA00022989"/>
    </source>
</evidence>
<dbReference type="GO" id="GO:0015386">
    <property type="term" value="F:potassium:proton antiporter activity"/>
    <property type="evidence" value="ECO:0007669"/>
    <property type="project" value="TreeGrafter"/>
</dbReference>
<comment type="subcellular location">
    <subcellularLocation>
        <location evidence="1">Membrane</location>
        <topology evidence="1">Multi-pass membrane protein</topology>
    </subcellularLocation>
</comment>
<dbReference type="GO" id="GO:0051453">
    <property type="term" value="P:regulation of intracellular pH"/>
    <property type="evidence" value="ECO:0007669"/>
    <property type="project" value="TreeGrafter"/>
</dbReference>
<feature type="domain" description="Cation/H+ exchanger transmembrane" evidence="10">
    <location>
        <begin position="19"/>
        <end position="136"/>
    </location>
</feature>
<dbReference type="GO" id="GO:0015385">
    <property type="term" value="F:sodium:proton antiporter activity"/>
    <property type="evidence" value="ECO:0007669"/>
    <property type="project" value="InterPro"/>
</dbReference>
<sequence length="315" mass="35482">MDEEELLVPLAEIELSALIASVDNFASDKSFDLDALFAAVIDFLSVFFGSLLLGSVIGCVTALIAKMTQIKEFPLLESALFILLSYFSFLLAEFVQLTGIVAVLFCAICQAHYTYNNLSDESRVRTKQFFQLSLFVSRAAYIYPVCTILNIRRKPRIPPRYQHMMLFSGLRGAMAFALAYRNTSTDNRQIMATTASMVVIVTDDVHPENADTSTRISGQNPWDKAFLPRKWYNFDAYFMKPLLTNASPTLLETLPSFLAPFARMFTTEQQLSLYTQADDSDSVNTQSTPNENPFLRVRYYNSTGKLSMNNGMPEL</sequence>
<protein>
    <submittedName>
        <fullName evidence="13">Na_H_Exchanger domain-containing protein</fullName>
    </submittedName>
</protein>
<feature type="transmembrane region" description="Helical" evidence="9">
    <location>
        <begin position="129"/>
        <end position="151"/>
    </location>
</feature>
<dbReference type="GO" id="GO:0098719">
    <property type="term" value="P:sodium ion import across plasma membrane"/>
    <property type="evidence" value="ECO:0007669"/>
    <property type="project" value="TreeGrafter"/>
</dbReference>